<sequence>MPREQRRGMSTVTLRTLRRFRFESSGPISPLLTCMSL</sequence>
<organism evidence="1 2">
    <name type="scientific">Burkholderia phage Milagro</name>
    <dbReference type="NCBI Taxonomy" id="2924901"/>
    <lineage>
        <taxon>Viruses</taxon>
        <taxon>Duplodnaviria</taxon>
        <taxon>Heunggongvirae</taxon>
        <taxon>Uroviricota</taxon>
        <taxon>Caudoviricetes</taxon>
        <taxon>Peduoviridae</taxon>
        <taxon>Kayeltresvirus</taxon>
        <taxon>Kayeltresvirus milagro</taxon>
    </lineage>
</organism>
<dbReference type="EMBL" id="OM638609">
    <property type="protein sequence ID" value="UNY41770.1"/>
    <property type="molecule type" value="Genomic_DNA"/>
</dbReference>
<dbReference type="Proteomes" id="UP000831591">
    <property type="component" value="Segment"/>
</dbReference>
<name>A0AAE9G890_9CAUD</name>
<proteinExistence type="predicted"/>
<accession>A0AAE9G890</accession>
<evidence type="ECO:0000313" key="2">
    <source>
        <dbReference type="Proteomes" id="UP000831591"/>
    </source>
</evidence>
<protein>
    <submittedName>
        <fullName evidence="1">Uncharacterized protein</fullName>
    </submittedName>
</protein>
<keyword evidence="2" id="KW-1185">Reference proteome</keyword>
<reference evidence="1" key="1">
    <citation type="submission" date="2022-02" db="EMBL/GenBank/DDBJ databases">
        <title>Burkholderia cenocepacia phage Milagro.</title>
        <authorList>
            <person name="Le T."/>
            <person name="Yao G."/>
            <person name="Liu M."/>
            <person name="Gonzalez C."/>
        </authorList>
    </citation>
    <scope>NUCLEOTIDE SEQUENCE</scope>
</reference>
<evidence type="ECO:0000313" key="1">
    <source>
        <dbReference type="EMBL" id="UNY41770.1"/>
    </source>
</evidence>
<gene>
    <name evidence="1" type="ORF">CPT_Milagro_051</name>
</gene>